<reference evidence="2 3" key="1">
    <citation type="journal article" date="2012" name="Genome Biol.">
        <title>The genome of the polar eukaryotic microalga coccomyxa subellipsoidea reveals traits of cold adaptation.</title>
        <authorList>
            <person name="Blanc G."/>
            <person name="Agarkova I."/>
            <person name="Grimwood J."/>
            <person name="Kuo A."/>
            <person name="Brueggeman A."/>
            <person name="Dunigan D."/>
            <person name="Gurnon J."/>
            <person name="Ladunga I."/>
            <person name="Lindquist E."/>
            <person name="Lucas S."/>
            <person name="Pangilinan J."/>
            <person name="Proschold T."/>
            <person name="Salamov A."/>
            <person name="Schmutz J."/>
            <person name="Weeks D."/>
            <person name="Yamada T."/>
            <person name="Claverie J.M."/>
            <person name="Grigoriev I."/>
            <person name="Van Etten J."/>
            <person name="Lomsadze A."/>
            <person name="Borodovsky M."/>
        </authorList>
    </citation>
    <scope>NUCLEOTIDE SEQUENCE [LARGE SCALE GENOMIC DNA]</scope>
    <source>
        <strain evidence="2 3">C-169</strain>
    </source>
</reference>
<dbReference type="EMBL" id="AGSI01000001">
    <property type="protein sequence ID" value="EIE27257.1"/>
    <property type="molecule type" value="Genomic_DNA"/>
</dbReference>
<evidence type="ECO:0000256" key="1">
    <source>
        <dbReference type="SAM" id="MobiDB-lite"/>
    </source>
</evidence>
<evidence type="ECO:0000313" key="3">
    <source>
        <dbReference type="Proteomes" id="UP000007264"/>
    </source>
</evidence>
<keyword evidence="3" id="KW-1185">Reference proteome</keyword>
<sequence>MMRWQNGAPGARLGSTLEAAATPEEADRLIKDFVSSDLRAAAAQDGGSEVDVQALIQQLEQASAANGAVSR</sequence>
<dbReference type="AlphaFoldDB" id="I0Z9D8"/>
<protein>
    <submittedName>
        <fullName evidence="2">Uncharacterized protein</fullName>
    </submittedName>
</protein>
<dbReference type="Proteomes" id="UP000007264">
    <property type="component" value="Unassembled WGS sequence"/>
</dbReference>
<gene>
    <name evidence="2" type="ORF">COCSUDRAFT_52112</name>
</gene>
<proteinExistence type="predicted"/>
<dbReference type="GeneID" id="17045272"/>
<dbReference type="RefSeq" id="XP_005651801.1">
    <property type="nucleotide sequence ID" value="XM_005651744.1"/>
</dbReference>
<organism evidence="2 3">
    <name type="scientific">Coccomyxa subellipsoidea (strain C-169)</name>
    <name type="common">Green microalga</name>
    <dbReference type="NCBI Taxonomy" id="574566"/>
    <lineage>
        <taxon>Eukaryota</taxon>
        <taxon>Viridiplantae</taxon>
        <taxon>Chlorophyta</taxon>
        <taxon>core chlorophytes</taxon>
        <taxon>Trebouxiophyceae</taxon>
        <taxon>Trebouxiophyceae incertae sedis</taxon>
        <taxon>Coccomyxaceae</taxon>
        <taxon>Coccomyxa</taxon>
        <taxon>Coccomyxa subellipsoidea</taxon>
    </lineage>
</organism>
<evidence type="ECO:0000313" key="2">
    <source>
        <dbReference type="EMBL" id="EIE27257.1"/>
    </source>
</evidence>
<accession>I0Z9D8</accession>
<comment type="caution">
    <text evidence="2">The sequence shown here is derived from an EMBL/GenBank/DDBJ whole genome shotgun (WGS) entry which is preliminary data.</text>
</comment>
<feature type="region of interest" description="Disordered" evidence="1">
    <location>
        <begin position="1"/>
        <end position="20"/>
    </location>
</feature>
<name>I0Z9D8_COCSC</name>
<dbReference type="KEGG" id="csl:COCSUDRAFT_52112"/>